<accession>A0AAU9AMX3</accession>
<dbReference type="AlphaFoldDB" id="A0AAU9AMX3"/>
<name>A0AAU9AMX3_LYSEN</name>
<organism evidence="2 3">
    <name type="scientific">Lysobacter enzymogenes</name>
    <dbReference type="NCBI Taxonomy" id="69"/>
    <lineage>
        <taxon>Bacteria</taxon>
        <taxon>Pseudomonadati</taxon>
        <taxon>Pseudomonadota</taxon>
        <taxon>Gammaproteobacteria</taxon>
        <taxon>Lysobacterales</taxon>
        <taxon>Lysobacteraceae</taxon>
        <taxon>Lysobacter</taxon>
    </lineage>
</organism>
<evidence type="ECO:0000313" key="2">
    <source>
        <dbReference type="EMBL" id="BAV99891.1"/>
    </source>
</evidence>
<evidence type="ECO:0000256" key="1">
    <source>
        <dbReference type="SAM" id="SignalP"/>
    </source>
</evidence>
<dbReference type="EMBL" id="AP014940">
    <property type="protein sequence ID" value="BAV99891.1"/>
    <property type="molecule type" value="Genomic_DNA"/>
</dbReference>
<gene>
    <name evidence="2" type="ORF">LEN_4404</name>
</gene>
<sequence>MSPSRIRFALCCFAVSMALSPLCAAHDVIPPDWCLQDQHEPKIVARFDMDGKELKGFLAKCGIVEKDKWRGATKGVIEYCKLAAPKDNAVPFVFGPDSYLSDHHHTVYELDEGISGACAVCAPRTQRGSKAATSGR</sequence>
<protein>
    <submittedName>
        <fullName evidence="2">Uncharacterized protein</fullName>
    </submittedName>
</protein>
<dbReference type="GeneID" id="83066192"/>
<evidence type="ECO:0000313" key="3">
    <source>
        <dbReference type="Proteomes" id="UP000218824"/>
    </source>
</evidence>
<feature type="chain" id="PRO_5043953103" evidence="1">
    <location>
        <begin position="25"/>
        <end position="136"/>
    </location>
</feature>
<reference evidence="2 3" key="1">
    <citation type="journal article" date="2017" name="DNA Res.">
        <title>Complete genome sequence and expression profile of the commercial lytic enzyme producer Lysobacter enzymogenes M497-1.</title>
        <authorList>
            <person name="Takami H."/>
            <person name="Toyoda A."/>
            <person name="Uchiyama I."/>
            <person name="Itoh T."/>
            <person name="Takaki Y."/>
            <person name="Arai W."/>
            <person name="Nishi S."/>
            <person name="Kawai M."/>
            <person name="Shinya K."/>
            <person name="Ikeda H."/>
        </authorList>
    </citation>
    <scope>NUCLEOTIDE SEQUENCE [LARGE SCALE GENOMIC DNA]</scope>
    <source>
        <strain evidence="2 3">M497-1</strain>
    </source>
</reference>
<proteinExistence type="predicted"/>
<dbReference type="RefSeq" id="WP_096381289.1">
    <property type="nucleotide sequence ID" value="NZ_AP014940.1"/>
</dbReference>
<dbReference type="KEGG" id="lem:LEN_4404"/>
<dbReference type="Proteomes" id="UP000218824">
    <property type="component" value="Chromosome"/>
</dbReference>
<feature type="signal peptide" evidence="1">
    <location>
        <begin position="1"/>
        <end position="24"/>
    </location>
</feature>
<keyword evidence="1" id="KW-0732">Signal</keyword>